<reference evidence="2 3" key="1">
    <citation type="submission" date="2023-03" db="EMBL/GenBank/DDBJ databases">
        <title>High recombination rates correlate with genetic variation in Cardiocondyla obscurior ants.</title>
        <authorList>
            <person name="Errbii M."/>
        </authorList>
    </citation>
    <scope>NUCLEOTIDE SEQUENCE [LARGE SCALE GENOMIC DNA]</scope>
    <source>
        <strain evidence="2">Alpha-2009</strain>
        <tissue evidence="2">Whole body</tissue>
    </source>
</reference>
<evidence type="ECO:0000313" key="2">
    <source>
        <dbReference type="EMBL" id="KAL0124989.1"/>
    </source>
</evidence>
<sequence length="202" mass="23599">MNTDSNGSLLLEISLNNNFYIVNTDTLSHFGESNQSPANLDLTFATADILQELTYNQIDDTWGSDHYPINKYMHFLADHMDNYDQSQYKVLSSVKKYKYISNLMKEAVCYATPGRQWDVDSCSVNSKQKEQTWADLKNKRSTPKSWWDQECEDSIKNRNNWLKKFKKTKNLDDYINFKKAKAIARRTINLKKKQILSILLMA</sequence>
<dbReference type="InterPro" id="IPR036691">
    <property type="entry name" value="Endo/exonu/phosph_ase_sf"/>
</dbReference>
<gene>
    <name evidence="2" type="ORF">PUN28_004257</name>
</gene>
<feature type="domain" description="Endonuclease/exonuclease/phosphatase" evidence="1">
    <location>
        <begin position="3"/>
        <end position="69"/>
    </location>
</feature>
<dbReference type="AlphaFoldDB" id="A0AAW2G9U4"/>
<dbReference type="SUPFAM" id="SSF56219">
    <property type="entry name" value="DNase I-like"/>
    <property type="match status" value="1"/>
</dbReference>
<dbReference type="InterPro" id="IPR005135">
    <property type="entry name" value="Endo/exonuclease/phosphatase"/>
</dbReference>
<evidence type="ECO:0000259" key="1">
    <source>
        <dbReference type="Pfam" id="PF14529"/>
    </source>
</evidence>
<organism evidence="2 3">
    <name type="scientific">Cardiocondyla obscurior</name>
    <dbReference type="NCBI Taxonomy" id="286306"/>
    <lineage>
        <taxon>Eukaryota</taxon>
        <taxon>Metazoa</taxon>
        <taxon>Ecdysozoa</taxon>
        <taxon>Arthropoda</taxon>
        <taxon>Hexapoda</taxon>
        <taxon>Insecta</taxon>
        <taxon>Pterygota</taxon>
        <taxon>Neoptera</taxon>
        <taxon>Endopterygota</taxon>
        <taxon>Hymenoptera</taxon>
        <taxon>Apocrita</taxon>
        <taxon>Aculeata</taxon>
        <taxon>Formicoidea</taxon>
        <taxon>Formicidae</taxon>
        <taxon>Myrmicinae</taxon>
        <taxon>Cardiocondyla</taxon>
    </lineage>
</organism>
<accession>A0AAW2G9U4</accession>
<evidence type="ECO:0000313" key="3">
    <source>
        <dbReference type="Proteomes" id="UP001430953"/>
    </source>
</evidence>
<keyword evidence="3" id="KW-1185">Reference proteome</keyword>
<dbReference type="GO" id="GO:0003824">
    <property type="term" value="F:catalytic activity"/>
    <property type="evidence" value="ECO:0007669"/>
    <property type="project" value="InterPro"/>
</dbReference>
<proteinExistence type="predicted"/>
<comment type="caution">
    <text evidence="2">The sequence shown here is derived from an EMBL/GenBank/DDBJ whole genome shotgun (WGS) entry which is preliminary data.</text>
</comment>
<dbReference type="Proteomes" id="UP001430953">
    <property type="component" value="Unassembled WGS sequence"/>
</dbReference>
<protein>
    <recommendedName>
        <fullName evidence="1">Endonuclease/exonuclease/phosphatase domain-containing protein</fullName>
    </recommendedName>
</protein>
<dbReference type="EMBL" id="JADYXP020000004">
    <property type="protein sequence ID" value="KAL0124989.1"/>
    <property type="molecule type" value="Genomic_DNA"/>
</dbReference>
<dbReference type="Pfam" id="PF14529">
    <property type="entry name" value="Exo_endo_phos_2"/>
    <property type="match status" value="1"/>
</dbReference>
<dbReference type="Gene3D" id="3.60.10.10">
    <property type="entry name" value="Endonuclease/exonuclease/phosphatase"/>
    <property type="match status" value="1"/>
</dbReference>
<name>A0AAW2G9U4_9HYME</name>